<keyword evidence="1" id="KW-0175">Coiled coil</keyword>
<feature type="coiled-coil region" evidence="1">
    <location>
        <begin position="88"/>
        <end position="164"/>
    </location>
</feature>
<dbReference type="RefSeq" id="WP_282593486.1">
    <property type="nucleotide sequence ID" value="NZ_JAPAAF010000061.1"/>
</dbReference>
<organism evidence="2 3">
    <name type="scientific">Gaoshiqia sediminis</name>
    <dbReference type="NCBI Taxonomy" id="2986998"/>
    <lineage>
        <taxon>Bacteria</taxon>
        <taxon>Pseudomonadati</taxon>
        <taxon>Bacteroidota</taxon>
        <taxon>Bacteroidia</taxon>
        <taxon>Marinilabiliales</taxon>
        <taxon>Prolixibacteraceae</taxon>
        <taxon>Gaoshiqia</taxon>
    </lineage>
</organism>
<sequence>MRKILLIVVVFGLVSCQQKKLDRMQAMQDSIVQAAIEKDSAILDFVSVMTEIQENLDSIKQVEEIVRLETSSGQEMKKSQRDQIVSDIRTIQELLQKNKELVVKLQKQLSSSGSKVAELQRAVLVLNRQVEQKDAEIATLNAELQKLQIDISGLNTRLESMASESLRKDEVIQQNVRTIEEQTVAMNLGYYAFGTVNELFDNGVIDKEGGFLGIGRTLVMRKDFNQEYFTMVDIRELTSLDLHVKKAQLVTSHPEGSYHFEGEKPVESLVIDNPQEFWKSSKYLIIAVTN</sequence>
<proteinExistence type="predicted"/>
<evidence type="ECO:0000313" key="2">
    <source>
        <dbReference type="EMBL" id="MCW0484895.1"/>
    </source>
</evidence>
<reference evidence="2" key="1">
    <citation type="submission" date="2022-10" db="EMBL/GenBank/DDBJ databases">
        <title>Gaoshiqiia sediminis gen. nov., sp. nov., isolated from coastal sediment.</title>
        <authorList>
            <person name="Yu W.X."/>
            <person name="Mu D.S."/>
            <person name="Du J.Z."/>
            <person name="Liang Y.Q."/>
        </authorList>
    </citation>
    <scope>NUCLEOTIDE SEQUENCE</scope>
    <source>
        <strain evidence="2">A06</strain>
    </source>
</reference>
<name>A0AA42CBE2_9BACT</name>
<evidence type="ECO:0000313" key="3">
    <source>
        <dbReference type="Proteomes" id="UP001163821"/>
    </source>
</evidence>
<evidence type="ECO:0008006" key="4">
    <source>
        <dbReference type="Google" id="ProtNLM"/>
    </source>
</evidence>
<evidence type="ECO:0000256" key="1">
    <source>
        <dbReference type="SAM" id="Coils"/>
    </source>
</evidence>
<accession>A0AA42CBE2</accession>
<dbReference type="AlphaFoldDB" id="A0AA42CBE2"/>
<protein>
    <recommendedName>
        <fullName evidence="4">Lipoprotein</fullName>
    </recommendedName>
</protein>
<comment type="caution">
    <text evidence="2">The sequence shown here is derived from an EMBL/GenBank/DDBJ whole genome shotgun (WGS) entry which is preliminary data.</text>
</comment>
<keyword evidence="3" id="KW-1185">Reference proteome</keyword>
<dbReference type="PROSITE" id="PS51257">
    <property type="entry name" value="PROKAR_LIPOPROTEIN"/>
    <property type="match status" value="1"/>
</dbReference>
<dbReference type="EMBL" id="JAPAAF010000061">
    <property type="protein sequence ID" value="MCW0484895.1"/>
    <property type="molecule type" value="Genomic_DNA"/>
</dbReference>
<gene>
    <name evidence="2" type="ORF">N2K84_19335</name>
</gene>
<dbReference type="Proteomes" id="UP001163821">
    <property type="component" value="Unassembled WGS sequence"/>
</dbReference>